<dbReference type="GO" id="GO:0000981">
    <property type="term" value="F:DNA-binding transcription factor activity, RNA polymerase II-specific"/>
    <property type="evidence" value="ECO:0007669"/>
    <property type="project" value="InterPro"/>
</dbReference>
<comment type="subcellular location">
    <subcellularLocation>
        <location evidence="1">Nucleus</location>
    </subcellularLocation>
</comment>
<feature type="region of interest" description="Disordered" evidence="4">
    <location>
        <begin position="685"/>
        <end position="717"/>
    </location>
</feature>
<evidence type="ECO:0000256" key="4">
    <source>
        <dbReference type="SAM" id="MobiDB-lite"/>
    </source>
</evidence>
<dbReference type="GO" id="GO:0006351">
    <property type="term" value="P:DNA-templated transcription"/>
    <property type="evidence" value="ECO:0007669"/>
    <property type="project" value="InterPro"/>
</dbReference>
<proteinExistence type="predicted"/>
<dbReference type="CDD" id="cd12148">
    <property type="entry name" value="fungal_TF_MHR"/>
    <property type="match status" value="1"/>
</dbReference>
<accession>A0A6G1HP77</accession>
<dbReference type="EMBL" id="ML996703">
    <property type="protein sequence ID" value="KAF2397555.1"/>
    <property type="molecule type" value="Genomic_DNA"/>
</dbReference>
<dbReference type="GO" id="GO:0005634">
    <property type="term" value="C:nucleus"/>
    <property type="evidence" value="ECO:0007669"/>
    <property type="project" value="UniProtKB-SubCell"/>
</dbReference>
<dbReference type="Pfam" id="PF04082">
    <property type="entry name" value="Fungal_trans"/>
    <property type="match status" value="1"/>
</dbReference>
<evidence type="ECO:0000256" key="2">
    <source>
        <dbReference type="ARBA" id="ARBA00022723"/>
    </source>
</evidence>
<dbReference type="Pfam" id="PF00172">
    <property type="entry name" value="Zn_clus"/>
    <property type="match status" value="1"/>
</dbReference>
<feature type="region of interest" description="Disordered" evidence="4">
    <location>
        <begin position="1"/>
        <end position="21"/>
    </location>
</feature>
<sequence length="880" mass="97491">MAPTPPSTTSSSTGHSPDGQFRVVRKRNRIPLSCAPCRHRKLRCNRGHPCDNCTKRGDLDSCTYASPGQRKKGSPSSNSSGTPDEMQNRIDRLESLVLSLMTNGSQSTGRTAANAALDCVRTSSSISGSSSNYPLDVESIKEEIDSPETEGDEMDHVAKAIGFMKVDNNRNIFASEAHWYSILAEIVEVKAYFSEHKKQYEEQYSRMVERANERHSSFGTGLFFGVDRPTSAEEIRAAFPPKATTDKLIARFFNTYNYDPAFHVIHGPTYQKQYDQHWQNPGDTPIIWLAMTFTMIAIALQSYIRAGEGPPEFRDRTMQMLQDYRRLIAQCLQLANITSPINCMIETLILCLISEFACSRDAETTVLLGFSVVVRLAMKMGYHRDAKYYPIITPFQGEMRRRVWSVLRQADLLFSTQMGLPPMIRSTDMNSELPRNIYDDEIFEDMKALPPSRPMSEPTPMCYVIYKGQLISMLGRIVEAVQNLESPSYDVVMRLDQQLREVYTNIPPIFKIRSMDESLGDPAALVMQRYILDLLFHKSQLVLHRKFIATACGNLRHVYSRKACINSGLVILKHQSLLHSESRPGGRLHTVRWFVSSLTNHDFLLAAMVISIALYNAAEAERTGRRSSTATDPDCGKERCSEMAMALETAAKIWDSLRDESIEALKASYLLQSILTKLRRHEEQFYHTRQQQPQQAYPSGPTLTTSPPRFAPSVDESNVAPEHSAAMTLGMLSTGALSPNTGGLYTGFGSSDSVSQPQGPPLGSQFLGTGEGLASAPSPFSSLFGSGTGFFDAGLPSSGIDWDTLDSYIQTATVDNAGGGWPMNMDLGTPSGLPNQGQLSDELDPLDAAGRQQQQQQGGGGFMAGNVFSGMSVQPRSMPY</sequence>
<gene>
    <name evidence="6" type="ORF">EJ06DRAFT_533158</name>
</gene>
<protein>
    <recommendedName>
        <fullName evidence="5">Zn(2)-C6 fungal-type domain-containing protein</fullName>
    </recommendedName>
</protein>
<dbReference type="Gene3D" id="4.10.240.10">
    <property type="entry name" value="Zn(2)-C6 fungal-type DNA-binding domain"/>
    <property type="match status" value="1"/>
</dbReference>
<dbReference type="AlphaFoldDB" id="A0A6G1HP77"/>
<keyword evidence="3" id="KW-0539">Nucleus</keyword>
<name>A0A6G1HP77_9PEZI</name>
<keyword evidence="2" id="KW-0479">Metal-binding</keyword>
<dbReference type="SMART" id="SM00066">
    <property type="entry name" value="GAL4"/>
    <property type="match status" value="1"/>
</dbReference>
<dbReference type="InterPro" id="IPR050613">
    <property type="entry name" value="Sec_Metabolite_Reg"/>
</dbReference>
<dbReference type="PANTHER" id="PTHR31001">
    <property type="entry name" value="UNCHARACTERIZED TRANSCRIPTIONAL REGULATORY PROTEIN"/>
    <property type="match status" value="1"/>
</dbReference>
<organism evidence="6 7">
    <name type="scientific">Trichodelitschia bisporula</name>
    <dbReference type="NCBI Taxonomy" id="703511"/>
    <lineage>
        <taxon>Eukaryota</taxon>
        <taxon>Fungi</taxon>
        <taxon>Dikarya</taxon>
        <taxon>Ascomycota</taxon>
        <taxon>Pezizomycotina</taxon>
        <taxon>Dothideomycetes</taxon>
        <taxon>Dothideomycetes incertae sedis</taxon>
        <taxon>Phaeotrichales</taxon>
        <taxon>Phaeotrichaceae</taxon>
        <taxon>Trichodelitschia</taxon>
    </lineage>
</organism>
<evidence type="ECO:0000256" key="3">
    <source>
        <dbReference type="ARBA" id="ARBA00023242"/>
    </source>
</evidence>
<feature type="domain" description="Zn(2)-C6 fungal-type" evidence="5">
    <location>
        <begin position="33"/>
        <end position="64"/>
    </location>
</feature>
<dbReference type="Proteomes" id="UP000799640">
    <property type="component" value="Unassembled WGS sequence"/>
</dbReference>
<evidence type="ECO:0000256" key="1">
    <source>
        <dbReference type="ARBA" id="ARBA00004123"/>
    </source>
</evidence>
<feature type="region of interest" description="Disordered" evidence="4">
    <location>
        <begin position="64"/>
        <end position="86"/>
    </location>
</feature>
<dbReference type="SMART" id="SM00906">
    <property type="entry name" value="Fungal_trans"/>
    <property type="match status" value="1"/>
</dbReference>
<feature type="compositionally biased region" description="Polar residues" evidence="4">
    <location>
        <begin position="687"/>
        <end position="707"/>
    </location>
</feature>
<feature type="region of interest" description="Disordered" evidence="4">
    <location>
        <begin position="829"/>
        <end position="880"/>
    </location>
</feature>
<keyword evidence="7" id="KW-1185">Reference proteome</keyword>
<dbReference type="InterPro" id="IPR007219">
    <property type="entry name" value="XnlR_reg_dom"/>
</dbReference>
<dbReference type="OrthoDB" id="762982at2759"/>
<evidence type="ECO:0000313" key="6">
    <source>
        <dbReference type="EMBL" id="KAF2397555.1"/>
    </source>
</evidence>
<evidence type="ECO:0000259" key="5">
    <source>
        <dbReference type="PROSITE" id="PS50048"/>
    </source>
</evidence>
<dbReference type="PROSITE" id="PS50048">
    <property type="entry name" value="ZN2_CY6_FUNGAL_2"/>
    <property type="match status" value="1"/>
</dbReference>
<dbReference type="InterPro" id="IPR001138">
    <property type="entry name" value="Zn2Cys6_DnaBD"/>
</dbReference>
<evidence type="ECO:0000313" key="7">
    <source>
        <dbReference type="Proteomes" id="UP000799640"/>
    </source>
</evidence>
<dbReference type="GO" id="GO:0003677">
    <property type="term" value="F:DNA binding"/>
    <property type="evidence" value="ECO:0007669"/>
    <property type="project" value="InterPro"/>
</dbReference>
<dbReference type="GO" id="GO:0008270">
    <property type="term" value="F:zinc ion binding"/>
    <property type="evidence" value="ECO:0007669"/>
    <property type="project" value="InterPro"/>
</dbReference>
<dbReference type="InterPro" id="IPR036864">
    <property type="entry name" value="Zn2-C6_fun-type_DNA-bd_sf"/>
</dbReference>
<dbReference type="SUPFAM" id="SSF57701">
    <property type="entry name" value="Zn2/Cys6 DNA-binding domain"/>
    <property type="match status" value="1"/>
</dbReference>
<dbReference type="CDD" id="cd00067">
    <property type="entry name" value="GAL4"/>
    <property type="match status" value="1"/>
</dbReference>
<dbReference type="PROSITE" id="PS00463">
    <property type="entry name" value="ZN2_CY6_FUNGAL_1"/>
    <property type="match status" value="1"/>
</dbReference>
<dbReference type="PANTHER" id="PTHR31001:SF49">
    <property type="entry name" value="ZN(II)2CYS6 TRANSCRIPTION FACTOR (EUROFUNG)"/>
    <property type="match status" value="1"/>
</dbReference>
<reference evidence="6" key="1">
    <citation type="journal article" date="2020" name="Stud. Mycol.">
        <title>101 Dothideomycetes genomes: a test case for predicting lifestyles and emergence of pathogens.</title>
        <authorList>
            <person name="Haridas S."/>
            <person name="Albert R."/>
            <person name="Binder M."/>
            <person name="Bloem J."/>
            <person name="Labutti K."/>
            <person name="Salamov A."/>
            <person name="Andreopoulos B."/>
            <person name="Baker S."/>
            <person name="Barry K."/>
            <person name="Bills G."/>
            <person name="Bluhm B."/>
            <person name="Cannon C."/>
            <person name="Castanera R."/>
            <person name="Culley D."/>
            <person name="Daum C."/>
            <person name="Ezra D."/>
            <person name="Gonzalez J."/>
            <person name="Henrissat B."/>
            <person name="Kuo A."/>
            <person name="Liang C."/>
            <person name="Lipzen A."/>
            <person name="Lutzoni F."/>
            <person name="Magnuson J."/>
            <person name="Mondo S."/>
            <person name="Nolan M."/>
            <person name="Ohm R."/>
            <person name="Pangilinan J."/>
            <person name="Park H.-J."/>
            <person name="Ramirez L."/>
            <person name="Alfaro M."/>
            <person name="Sun H."/>
            <person name="Tritt A."/>
            <person name="Yoshinaga Y."/>
            <person name="Zwiers L.-H."/>
            <person name="Turgeon B."/>
            <person name="Goodwin S."/>
            <person name="Spatafora J."/>
            <person name="Crous P."/>
            <person name="Grigoriev I."/>
        </authorList>
    </citation>
    <scope>NUCLEOTIDE SEQUENCE</scope>
    <source>
        <strain evidence="6">CBS 262.69</strain>
    </source>
</reference>
<feature type="compositionally biased region" description="Polar residues" evidence="4">
    <location>
        <begin position="869"/>
        <end position="880"/>
    </location>
</feature>